<comment type="catalytic activity">
    <reaction evidence="3">
        <text>D-glyceraldehyde + pyruvate = 2-dehydro-3-deoxy-L-galactonate</text>
        <dbReference type="Rhea" id="RHEA:80055"/>
        <dbReference type="ChEBI" id="CHEBI:15361"/>
        <dbReference type="ChEBI" id="CHEBI:17378"/>
        <dbReference type="ChEBI" id="CHEBI:75545"/>
    </reaction>
</comment>
<evidence type="ECO:0000256" key="3">
    <source>
        <dbReference type="ARBA" id="ARBA00045074"/>
    </source>
</evidence>
<dbReference type="PANTHER" id="PTHR30502:SF4">
    <property type="entry name" value="5-KETO-4-DEOXY-D-GLUCARATE ALDOLASE"/>
    <property type="match status" value="1"/>
</dbReference>
<dbReference type="OrthoDB" id="9802624at2"/>
<accession>A0A5C4LE31</accession>
<dbReference type="EMBL" id="VDDA01000007">
    <property type="protein sequence ID" value="TNC11962.1"/>
    <property type="molecule type" value="Genomic_DNA"/>
</dbReference>
<proteinExistence type="predicted"/>
<dbReference type="InterPro" id="IPR015813">
    <property type="entry name" value="Pyrv/PenolPyrv_kinase-like_dom"/>
</dbReference>
<feature type="domain" description="HpcH/HpaI aldolase/citrate lyase" evidence="4">
    <location>
        <begin position="18"/>
        <end position="239"/>
    </location>
</feature>
<dbReference type="InterPro" id="IPR050251">
    <property type="entry name" value="HpcH-HpaI_aldolase"/>
</dbReference>
<dbReference type="SUPFAM" id="SSF51621">
    <property type="entry name" value="Phosphoenolpyruvate/pyruvate domain"/>
    <property type="match status" value="1"/>
</dbReference>
<evidence type="ECO:0000256" key="1">
    <source>
        <dbReference type="ARBA" id="ARBA00022723"/>
    </source>
</evidence>
<evidence type="ECO:0000313" key="5">
    <source>
        <dbReference type="EMBL" id="TNC11962.1"/>
    </source>
</evidence>
<organism evidence="5 6">
    <name type="scientific">Methylobacterium terricola</name>
    <dbReference type="NCBI Taxonomy" id="2583531"/>
    <lineage>
        <taxon>Bacteria</taxon>
        <taxon>Pseudomonadati</taxon>
        <taxon>Pseudomonadota</taxon>
        <taxon>Alphaproteobacteria</taxon>
        <taxon>Hyphomicrobiales</taxon>
        <taxon>Methylobacteriaceae</taxon>
        <taxon>Methylobacterium</taxon>
    </lineage>
</organism>
<dbReference type="GO" id="GO:0005737">
    <property type="term" value="C:cytoplasm"/>
    <property type="evidence" value="ECO:0007669"/>
    <property type="project" value="TreeGrafter"/>
</dbReference>
<evidence type="ECO:0000256" key="2">
    <source>
        <dbReference type="ARBA" id="ARBA00023239"/>
    </source>
</evidence>
<evidence type="ECO:0000259" key="4">
    <source>
        <dbReference type="Pfam" id="PF03328"/>
    </source>
</evidence>
<dbReference type="GO" id="GO:0016832">
    <property type="term" value="F:aldehyde-lyase activity"/>
    <property type="evidence" value="ECO:0007669"/>
    <property type="project" value="TreeGrafter"/>
</dbReference>
<protein>
    <recommendedName>
        <fullName evidence="4">HpcH/HpaI aldolase/citrate lyase domain-containing protein</fullName>
    </recommendedName>
</protein>
<name>A0A5C4LE31_9HYPH</name>
<dbReference type="GO" id="GO:0046872">
    <property type="term" value="F:metal ion binding"/>
    <property type="evidence" value="ECO:0007669"/>
    <property type="project" value="UniProtKB-KW"/>
</dbReference>
<evidence type="ECO:0000313" key="6">
    <source>
        <dbReference type="Proteomes" id="UP000305267"/>
    </source>
</evidence>
<dbReference type="PANTHER" id="PTHR30502">
    <property type="entry name" value="2-KETO-3-DEOXY-L-RHAMNONATE ALDOLASE"/>
    <property type="match status" value="1"/>
</dbReference>
<dbReference type="Gene3D" id="3.20.20.60">
    <property type="entry name" value="Phosphoenolpyruvate-binding domains"/>
    <property type="match status" value="1"/>
</dbReference>
<dbReference type="InterPro" id="IPR040442">
    <property type="entry name" value="Pyrv_kinase-like_dom_sf"/>
</dbReference>
<dbReference type="Proteomes" id="UP000305267">
    <property type="component" value="Unassembled WGS sequence"/>
</dbReference>
<sequence>MKSFDNPFKRGLAENRPQAGLWMTTGSPGITELAAGAGFAWMLIDMEHSPNDLIQVVDHLRAAEGGTAEPVVRVPWNEPVMVKRLLDQGARSLMFPFVQTAEEARRAVAATRYPPHGIRGFAGTSRATGYGLRPDYHNRSGDEVCVVVQVETQEALEAAGEIAAVEGVDGVFIGPNDLAASMGHLGQPNAVPVREAIAAALPRIRAAGKAAGLLDFNEASAKADFEAGFGFVAVAGDAFLLARETQRVATLFGAKLFDA</sequence>
<keyword evidence="1" id="KW-0479">Metal-binding</keyword>
<dbReference type="InterPro" id="IPR005000">
    <property type="entry name" value="Aldolase/citrate-lyase_domain"/>
</dbReference>
<dbReference type="Pfam" id="PF03328">
    <property type="entry name" value="HpcH_HpaI"/>
    <property type="match status" value="1"/>
</dbReference>
<reference evidence="5 6" key="1">
    <citation type="submission" date="2019-06" db="EMBL/GenBank/DDBJ databases">
        <title>Genome of Methylobacterium sp. 17Sr1-39.</title>
        <authorList>
            <person name="Seo T."/>
        </authorList>
    </citation>
    <scope>NUCLEOTIDE SEQUENCE [LARGE SCALE GENOMIC DNA]</scope>
    <source>
        <strain evidence="5 6">17Sr1-39</strain>
    </source>
</reference>
<dbReference type="RefSeq" id="WP_139036894.1">
    <property type="nucleotide sequence ID" value="NZ_VDDA01000007.1"/>
</dbReference>
<gene>
    <name evidence="5" type="ORF">FF100_17100</name>
</gene>
<dbReference type="AlphaFoldDB" id="A0A5C4LE31"/>
<comment type="caution">
    <text evidence="5">The sequence shown here is derived from an EMBL/GenBank/DDBJ whole genome shotgun (WGS) entry which is preliminary data.</text>
</comment>
<keyword evidence="6" id="KW-1185">Reference proteome</keyword>
<keyword evidence="2" id="KW-0456">Lyase</keyword>